<comment type="pathway">
    <text evidence="3">Protein modification; protein glycosylation.</text>
</comment>
<evidence type="ECO:0000256" key="21">
    <source>
        <dbReference type="ARBA" id="ARBA00032915"/>
    </source>
</evidence>
<dbReference type="UniPathway" id="UPA00378"/>
<evidence type="ECO:0000256" key="14">
    <source>
        <dbReference type="ARBA" id="ARBA00023136"/>
    </source>
</evidence>
<evidence type="ECO:0000256" key="23">
    <source>
        <dbReference type="PIRSR" id="PIRSR607754-1"/>
    </source>
</evidence>
<keyword evidence="8" id="KW-0808">Transferase</keyword>
<dbReference type="GO" id="GO:0008455">
    <property type="term" value="F:alpha-1,6-mannosylglycoprotein 2-beta-N-acetylglucosaminyltransferase activity"/>
    <property type="evidence" value="ECO:0007669"/>
    <property type="project" value="UniProtKB-EC"/>
</dbReference>
<evidence type="ECO:0000256" key="12">
    <source>
        <dbReference type="ARBA" id="ARBA00022989"/>
    </source>
</evidence>
<keyword evidence="10 24" id="KW-0479">Metal-binding</keyword>
<keyword evidence="13" id="KW-0333">Golgi apparatus</keyword>
<feature type="binding site" evidence="23">
    <location>
        <position position="289"/>
    </location>
    <ligand>
        <name>substrate</name>
    </ligand>
</feature>
<feature type="binding site" evidence="24">
    <location>
        <position position="251"/>
    </location>
    <ligand>
        <name>Mn(2+)</name>
        <dbReference type="ChEBI" id="CHEBI:29035"/>
    </ligand>
</feature>
<evidence type="ECO:0000256" key="2">
    <source>
        <dbReference type="ARBA" id="ARBA00004323"/>
    </source>
</evidence>
<evidence type="ECO:0000256" key="24">
    <source>
        <dbReference type="PIRSR" id="PIRSR607754-2"/>
    </source>
</evidence>
<evidence type="ECO:0000256" key="18">
    <source>
        <dbReference type="ARBA" id="ARBA00029663"/>
    </source>
</evidence>
<feature type="binding site" evidence="23">
    <location>
        <position position="143"/>
    </location>
    <ligand>
        <name>substrate</name>
    </ligand>
</feature>
<dbReference type="Proteomes" id="UP000663852">
    <property type="component" value="Unassembled WGS sequence"/>
</dbReference>
<feature type="binding site" evidence="24">
    <location>
        <position position="363"/>
    </location>
    <ligand>
        <name>Mn(2+)</name>
        <dbReference type="ChEBI" id="CHEBI:29035"/>
    </ligand>
</feature>
<evidence type="ECO:0000256" key="26">
    <source>
        <dbReference type="SAM" id="Phobius"/>
    </source>
</evidence>
<organism evidence="27 28">
    <name type="scientific">Adineta ricciae</name>
    <name type="common">Rotifer</name>
    <dbReference type="NCBI Taxonomy" id="249248"/>
    <lineage>
        <taxon>Eukaryota</taxon>
        <taxon>Metazoa</taxon>
        <taxon>Spiralia</taxon>
        <taxon>Gnathifera</taxon>
        <taxon>Rotifera</taxon>
        <taxon>Eurotatoria</taxon>
        <taxon>Bdelloidea</taxon>
        <taxon>Adinetida</taxon>
        <taxon>Adinetidae</taxon>
        <taxon>Adineta</taxon>
    </lineage>
</organism>
<evidence type="ECO:0000256" key="9">
    <source>
        <dbReference type="ARBA" id="ARBA00022692"/>
    </source>
</evidence>
<keyword evidence="7" id="KW-0328">Glycosyltransferase</keyword>
<dbReference type="GO" id="GO:0046872">
    <property type="term" value="F:metal ion binding"/>
    <property type="evidence" value="ECO:0007669"/>
    <property type="project" value="UniProtKB-KW"/>
</dbReference>
<keyword evidence="9 26" id="KW-0812">Transmembrane</keyword>
<evidence type="ECO:0000256" key="8">
    <source>
        <dbReference type="ARBA" id="ARBA00022679"/>
    </source>
</evidence>
<dbReference type="OrthoDB" id="6019616at2759"/>
<feature type="binding site" evidence="23">
    <location>
        <begin position="218"/>
        <end position="222"/>
    </location>
    <ligand>
        <name>substrate</name>
    </ligand>
</feature>
<evidence type="ECO:0000256" key="7">
    <source>
        <dbReference type="ARBA" id="ARBA00022676"/>
    </source>
</evidence>
<evidence type="ECO:0000256" key="1">
    <source>
        <dbReference type="ARBA" id="ARBA00001936"/>
    </source>
</evidence>
<evidence type="ECO:0000256" key="25">
    <source>
        <dbReference type="PIRSR" id="PIRSR607754-3"/>
    </source>
</evidence>
<evidence type="ECO:0000256" key="17">
    <source>
        <dbReference type="ARBA" id="ARBA00023211"/>
    </source>
</evidence>
<keyword evidence="17 24" id="KW-0464">Manganese</keyword>
<accession>A0A814CLM3</accession>
<keyword evidence="16" id="KW-0325">Glycoprotein</keyword>
<comment type="similarity">
    <text evidence="4">Belongs to the glycosyltransferase 16 (GT16) protein family.</text>
</comment>
<evidence type="ECO:0000256" key="13">
    <source>
        <dbReference type="ARBA" id="ARBA00023034"/>
    </source>
</evidence>
<dbReference type="Pfam" id="PF05060">
    <property type="entry name" value="MGAT2"/>
    <property type="match status" value="1"/>
</dbReference>
<evidence type="ECO:0000256" key="22">
    <source>
        <dbReference type="ARBA" id="ARBA00093257"/>
    </source>
</evidence>
<keyword evidence="15 25" id="KW-1015">Disulfide bond</keyword>
<evidence type="ECO:0000256" key="16">
    <source>
        <dbReference type="ARBA" id="ARBA00023180"/>
    </source>
</evidence>
<evidence type="ECO:0000256" key="15">
    <source>
        <dbReference type="ARBA" id="ARBA00023157"/>
    </source>
</evidence>
<dbReference type="InterPro" id="IPR007754">
    <property type="entry name" value="GlcNAc_II"/>
</dbReference>
<keyword evidence="14 26" id="KW-0472">Membrane</keyword>
<dbReference type="InterPro" id="IPR029044">
    <property type="entry name" value="Nucleotide-diphossugar_trans"/>
</dbReference>
<evidence type="ECO:0000256" key="6">
    <source>
        <dbReference type="ARBA" id="ARBA00014817"/>
    </source>
</evidence>
<dbReference type="GO" id="GO:0006487">
    <property type="term" value="P:protein N-linked glycosylation"/>
    <property type="evidence" value="ECO:0007669"/>
    <property type="project" value="TreeGrafter"/>
</dbReference>
<keyword evidence="11" id="KW-0735">Signal-anchor</keyword>
<dbReference type="GO" id="GO:0005795">
    <property type="term" value="C:Golgi stack"/>
    <property type="evidence" value="ECO:0007669"/>
    <property type="project" value="InterPro"/>
</dbReference>
<dbReference type="GO" id="GO:0000139">
    <property type="term" value="C:Golgi membrane"/>
    <property type="evidence" value="ECO:0007669"/>
    <property type="project" value="UniProtKB-SubCell"/>
</dbReference>
<evidence type="ECO:0000256" key="11">
    <source>
        <dbReference type="ARBA" id="ARBA00022968"/>
    </source>
</evidence>
<dbReference type="EC" id="2.4.1.143" evidence="5"/>
<dbReference type="PANTHER" id="PTHR12871">
    <property type="entry name" value="BETA-1,2-N-ACETYLGLUCOSAMINYLTRANSFERASE II"/>
    <property type="match status" value="1"/>
</dbReference>
<sequence length="450" mass="53389">MFRFLRSRCAIARYIIIWLFIITMFKITTVFYYDLQQQSVDSSSLALPFDDTNLNRERSINATKPPSSDTSLALNRTAIEYYRKYVERKNRAQFMYNAHLFSRTTRYVLLVQVHTRVVYLKKFIEMLRSVETINQTLLVFSHDFIDPAINILITNITFVPVIQIFYPYSQQLYPDEFPGLDPNDCPRDMAKHKALANRCKNAPYPDKYGHYREVSIVQIKHHWWWKLNFVFNSIEILQNRSDLLLLLLEEDFYLSPDALIFLKKMEEDKPRLCPECLFYTLGNLEKSGRQFDKLSSKVSIAYWHARYNLGMTISYSLWVLLVKYAEEFCNVDDYNWDWSLVHLAQQRLNYPRVMWSSATRLIHLGSCGTHHKKTCSSESDIARWKETDKFYDVNKQYLFSTKSLSIHLRYEAKRPVKQTNGGWSDLRDRQLCLSFALKNTKDLSRIIMRT</sequence>
<comment type="cofactor">
    <cofactor evidence="1 24">
        <name>Mn(2+)</name>
        <dbReference type="ChEBI" id="CHEBI:29035"/>
    </cofactor>
</comment>
<proteinExistence type="inferred from homology"/>
<reference evidence="27" key="1">
    <citation type="submission" date="2021-02" db="EMBL/GenBank/DDBJ databases">
        <authorList>
            <person name="Nowell W R."/>
        </authorList>
    </citation>
    <scope>NUCLEOTIDE SEQUENCE</scope>
</reference>
<feature type="transmembrane region" description="Helical" evidence="26">
    <location>
        <begin position="12"/>
        <end position="33"/>
    </location>
</feature>
<comment type="caution">
    <text evidence="27">The sequence shown here is derived from an EMBL/GenBank/DDBJ whole genome shotgun (WGS) entry which is preliminary data.</text>
</comment>
<dbReference type="PANTHER" id="PTHR12871:SF0">
    <property type="entry name" value="ALPHA-1,6-MANNOSYL-GLYCOPROTEIN 2-BETA-N-ACETYLGLUCOSAMINYLTRANSFERASE"/>
    <property type="match status" value="1"/>
</dbReference>
<comment type="subcellular location">
    <subcellularLocation>
        <location evidence="2">Golgi apparatus membrane</location>
        <topology evidence="2">Single-pass type II membrane protein</topology>
    </subcellularLocation>
</comment>
<evidence type="ECO:0000256" key="10">
    <source>
        <dbReference type="ARBA" id="ARBA00022723"/>
    </source>
</evidence>
<keyword evidence="12 26" id="KW-1133">Transmembrane helix</keyword>
<dbReference type="AlphaFoldDB" id="A0A814CLM3"/>
<dbReference type="Gene3D" id="3.90.550.10">
    <property type="entry name" value="Spore Coat Polysaccharide Biosynthesis Protein SpsA, Chain A"/>
    <property type="match status" value="1"/>
</dbReference>
<feature type="disulfide bond" evidence="25">
    <location>
        <begin position="329"/>
        <end position="432"/>
    </location>
</feature>
<feature type="disulfide bond" evidence="25">
    <location>
        <begin position="185"/>
        <end position="199"/>
    </location>
</feature>
<comment type="catalytic activity">
    <reaction evidence="22">
        <text>an N(4)-{beta-D-GlcNAc-(1-&gt;2)-alpha-D-Man-(1-&gt;3)-[alpha-D-Man-(1-&gt;6)]-beta-D-Man-(1-&gt;4)-beta-D-GlcNAc-(1-&gt;4)-beta-D-GlcNAc}-L-asparaginyl-[protein] + UDP-N-acetyl-alpha-D-glucosamine = N(4)-{beta-D-GlcNAc-(1-&gt;2)-alpha-D-Man-(1-&gt;3)-[beta-D-GlcNAc-(1-&gt;2)-alpha-D-Man-(1-&gt;6)]-beta-D-Man-(1-&gt;4)-beta-D-GlcNAc-(1-&gt;4)-beta-D-GlcNAc}-L-asparaginyl-[protein] + UDP + H(+)</text>
        <dbReference type="Rhea" id="RHEA:12941"/>
        <dbReference type="Rhea" id="RHEA-COMP:13526"/>
        <dbReference type="Rhea" id="RHEA-COMP:14369"/>
        <dbReference type="ChEBI" id="CHEBI:15378"/>
        <dbReference type="ChEBI" id="CHEBI:57705"/>
        <dbReference type="ChEBI" id="CHEBI:58223"/>
        <dbReference type="ChEBI" id="CHEBI:60615"/>
        <dbReference type="ChEBI" id="CHEBI:60651"/>
        <dbReference type="EC" id="2.4.1.143"/>
    </reaction>
</comment>
<evidence type="ECO:0000256" key="5">
    <source>
        <dbReference type="ARBA" id="ARBA00012613"/>
    </source>
</evidence>
<evidence type="ECO:0000313" key="28">
    <source>
        <dbReference type="Proteomes" id="UP000663852"/>
    </source>
</evidence>
<evidence type="ECO:0000256" key="19">
    <source>
        <dbReference type="ARBA" id="ARBA00031203"/>
    </source>
</evidence>
<evidence type="ECO:0000256" key="4">
    <source>
        <dbReference type="ARBA" id="ARBA00011011"/>
    </source>
</evidence>
<evidence type="ECO:0000313" key="27">
    <source>
        <dbReference type="EMBL" id="CAF0944076.1"/>
    </source>
</evidence>
<gene>
    <name evidence="27" type="ORF">EDS130_LOCUS11980</name>
</gene>
<evidence type="ECO:0000256" key="3">
    <source>
        <dbReference type="ARBA" id="ARBA00004922"/>
    </source>
</evidence>
<feature type="disulfide bond" evidence="25">
    <location>
        <begin position="367"/>
        <end position="375"/>
    </location>
</feature>
<dbReference type="EMBL" id="CAJNOJ010000044">
    <property type="protein sequence ID" value="CAF0944076.1"/>
    <property type="molecule type" value="Genomic_DNA"/>
</dbReference>
<protein>
    <recommendedName>
        <fullName evidence="6">Alpha-1,6-mannosyl-glycoprotein 2-beta-N-acetylglucosaminyltransferase</fullName>
        <ecNumber evidence="5">2.4.1.143</ecNumber>
    </recommendedName>
    <alternativeName>
        <fullName evidence="21">Beta-1,2-N-acetylglucosaminyltransferase II</fullName>
    </alternativeName>
    <alternativeName>
        <fullName evidence="20">GlcNAc-T II</fullName>
    </alternativeName>
    <alternativeName>
        <fullName evidence="19">Mannoside acetylglucosaminyltransferase 2</fullName>
    </alternativeName>
    <alternativeName>
        <fullName evidence="18">N-glycosyl-oligosaccharide-glycoprotein N-acetylglucosaminyltransferase II</fullName>
    </alternativeName>
</protein>
<name>A0A814CLM3_ADIRI</name>
<feature type="binding site" evidence="23">
    <location>
        <begin position="112"/>
        <end position="116"/>
    </location>
    <ligand>
        <name>substrate</name>
    </ligand>
</feature>
<dbReference type="GO" id="GO:0009312">
    <property type="term" value="P:oligosaccharide biosynthetic process"/>
    <property type="evidence" value="ECO:0007669"/>
    <property type="project" value="InterPro"/>
</dbReference>
<feature type="disulfide bond" evidence="25">
    <location>
        <begin position="273"/>
        <end position="276"/>
    </location>
</feature>
<evidence type="ECO:0000256" key="20">
    <source>
        <dbReference type="ARBA" id="ARBA00032552"/>
    </source>
</evidence>